<evidence type="ECO:0000313" key="1">
    <source>
        <dbReference type="EMBL" id="KAK1429748.1"/>
    </source>
</evidence>
<dbReference type="Proteomes" id="UP001229421">
    <property type="component" value="Unassembled WGS sequence"/>
</dbReference>
<dbReference type="EMBL" id="JAUHHV010000003">
    <property type="protein sequence ID" value="KAK1429748.1"/>
    <property type="molecule type" value="Genomic_DNA"/>
</dbReference>
<reference evidence="1" key="1">
    <citation type="journal article" date="2023" name="bioRxiv">
        <title>Improved chromosome-level genome assembly for marigold (Tagetes erecta).</title>
        <authorList>
            <person name="Jiang F."/>
            <person name="Yuan L."/>
            <person name="Wang S."/>
            <person name="Wang H."/>
            <person name="Xu D."/>
            <person name="Wang A."/>
            <person name="Fan W."/>
        </authorList>
    </citation>
    <scope>NUCLEOTIDE SEQUENCE</scope>
    <source>
        <strain evidence="1">WSJ</strain>
        <tissue evidence="1">Leaf</tissue>
    </source>
</reference>
<gene>
    <name evidence="1" type="ORF">QVD17_11966</name>
</gene>
<protein>
    <submittedName>
        <fullName evidence="1">Uncharacterized protein</fullName>
    </submittedName>
</protein>
<comment type="caution">
    <text evidence="1">The sequence shown here is derived from an EMBL/GenBank/DDBJ whole genome shotgun (WGS) entry which is preliminary data.</text>
</comment>
<dbReference type="AlphaFoldDB" id="A0AAD8KVE4"/>
<organism evidence="1 2">
    <name type="scientific">Tagetes erecta</name>
    <name type="common">African marigold</name>
    <dbReference type="NCBI Taxonomy" id="13708"/>
    <lineage>
        <taxon>Eukaryota</taxon>
        <taxon>Viridiplantae</taxon>
        <taxon>Streptophyta</taxon>
        <taxon>Embryophyta</taxon>
        <taxon>Tracheophyta</taxon>
        <taxon>Spermatophyta</taxon>
        <taxon>Magnoliopsida</taxon>
        <taxon>eudicotyledons</taxon>
        <taxon>Gunneridae</taxon>
        <taxon>Pentapetalae</taxon>
        <taxon>asterids</taxon>
        <taxon>campanulids</taxon>
        <taxon>Asterales</taxon>
        <taxon>Asteraceae</taxon>
        <taxon>Asteroideae</taxon>
        <taxon>Heliantheae alliance</taxon>
        <taxon>Tageteae</taxon>
        <taxon>Tagetes</taxon>
    </lineage>
</organism>
<proteinExistence type="predicted"/>
<evidence type="ECO:0000313" key="2">
    <source>
        <dbReference type="Proteomes" id="UP001229421"/>
    </source>
</evidence>
<keyword evidence="2" id="KW-1185">Reference proteome</keyword>
<sequence>MILNSSTMTRALTVENAFLVQDGHKQEDEEEMTKALESEKLAYAATQVDITKVKSSKVILAKLISEWKDNKAGLGFAHEPMPESITNTLLENFNPLDHSPESKEKFKEFKDLNLEARKEKMMEIV</sequence>
<name>A0AAD8KVE4_TARER</name>
<accession>A0AAD8KVE4</accession>